<evidence type="ECO:0000313" key="3">
    <source>
        <dbReference type="Proteomes" id="UP000091967"/>
    </source>
</evidence>
<organism evidence="2 3">
    <name type="scientific">Fusarium poae</name>
    <dbReference type="NCBI Taxonomy" id="36050"/>
    <lineage>
        <taxon>Eukaryota</taxon>
        <taxon>Fungi</taxon>
        <taxon>Dikarya</taxon>
        <taxon>Ascomycota</taxon>
        <taxon>Pezizomycotina</taxon>
        <taxon>Sordariomycetes</taxon>
        <taxon>Hypocreomycetidae</taxon>
        <taxon>Hypocreales</taxon>
        <taxon>Nectriaceae</taxon>
        <taxon>Fusarium</taxon>
    </lineage>
</organism>
<proteinExistence type="predicted"/>
<dbReference type="Pfam" id="PF06985">
    <property type="entry name" value="HET"/>
    <property type="match status" value="1"/>
</dbReference>
<evidence type="ECO:0000259" key="1">
    <source>
        <dbReference type="Pfam" id="PF06985"/>
    </source>
</evidence>
<dbReference type="OMA" id="DWISTLV"/>
<gene>
    <name evidence="2" type="ORF">FPOA_08967</name>
</gene>
<name>A0A1B8AQL9_FUSPO</name>
<evidence type="ECO:0000313" key="2">
    <source>
        <dbReference type="EMBL" id="OBS22634.1"/>
    </source>
</evidence>
<protein>
    <recommendedName>
        <fullName evidence="1">Heterokaryon incompatibility domain-containing protein</fullName>
    </recommendedName>
</protein>
<accession>A0A1B8AQL9</accession>
<feature type="domain" description="Heterokaryon incompatibility" evidence="1">
    <location>
        <begin position="57"/>
        <end position="142"/>
    </location>
</feature>
<dbReference type="InterPro" id="IPR010730">
    <property type="entry name" value="HET"/>
</dbReference>
<dbReference type="InterPro" id="IPR052895">
    <property type="entry name" value="HetReg/Transcr_Mod"/>
</dbReference>
<dbReference type="EMBL" id="LYXU01000003">
    <property type="protein sequence ID" value="OBS22634.1"/>
    <property type="molecule type" value="Genomic_DNA"/>
</dbReference>
<dbReference type="PANTHER" id="PTHR24148:SF64">
    <property type="entry name" value="HETEROKARYON INCOMPATIBILITY DOMAIN-CONTAINING PROTEIN"/>
    <property type="match status" value="1"/>
</dbReference>
<sequence>MANISGYKQLEQGLSQIRLLHLLPQRTRHLQLSAPWYSCVGLECTFETVDLASAPPYEALSYTWGEEDASVRIHLNGKEFLVRPNLAYALAALRVSEPRVLWVDALCINQQDTTERNHQVGMMGGIFRRAERVLVWLGRPSSGWDSSVAGALRMAERLGDNPPISKLPPTPPQPNPHHEYEFAQWIKLFPKCIEERKDKEEKTEGPSESRMLHWETCFDPECPCWNEATETREKTSRELGIAKWQDRLDQQRRRWYQMRNEHALYKQKVKRLPAMIEDTQKDLPFLAQMAKELHELEVEEFQQQKLLSDLRLSESQQLPLLDPPQQRLLQDFQTIQIRAYQELSNANLGKFRDMDPEFWNRARPVVHVSDRDNQEQSETERLLCEILADLGYFQRSISDLRKQLQGEPASSLLGEKIDHIEKMQQLDIDHRRGLAKLQERLKAWKQPTDEQYGAGLKLLESQVEEFGRQVKDWETLQAVEIKRFGDLPSFISEQHESLQNFIERQCRDLERMKRGQALVSPALDAFLSEEEIQISKRLRSTKQEILNQYFVLRKTELRRRGFELVLQQCDRWRSHCDPWRLSMYKIKRHHNENRIREETVDAQLEWIQLWRDMVAWQSKEWHDLVFTQADTPLRLPDIDLLSLEGICRLPYWRRLWIVQEVLLAKELVLCFGDNARTTTSWDLFTKIRESLERIPNFWKFSPAVDASLKEISHAFPLRLDKLRNDDGESWSLHNLVDITRTSLCHDPRDKVYGLLGITSGFQFGDFDVRYQDAVEGVYRNAILWYHSKHGEDVSSPNLVRFSELLQLSLKNHQDTQSVHASTQTSNAAATPLTLDRNLLSGYTETFCMKGILGVPLLPIEKLMVDKGLMQTRRRDWISTLVEYFDDSGFRGPKTAIEEELLYLDSISTTLSLPNSSAYAVVEYMSGEPGPDICCSRDRPGQGQEPLFFLTVDGEFGISSTCIREGDLLCRFSGSNLGVVLRRGKDQYSLAGKAIMSSIETRRMTNKDESLRIVNLMLDISSILSLTTPLDIVNKHENREPLYIQESSFGWDEFIASGADETPNPLRQRQMVQTTDDPPEAEQEPELTSIPKFQVRTRVFSSEQSWLADGLSRLLSVAPMVSLDINETYPALQYPDPPTVSMTLYSSTPVNGPTTMENPYEEPYSSKLSILNPARSWRFRLQLKLGPLKETTVQSTPGAQGGEVRRTISRWWNRFVD</sequence>
<reference evidence="2 3" key="1">
    <citation type="submission" date="2016-06" db="EMBL/GenBank/DDBJ databases">
        <title>Living apart together: crosstalk between the core and supernumerary genomes in a fungal plant pathogen.</title>
        <authorList>
            <person name="Vanheule A."/>
            <person name="Audenaert K."/>
            <person name="Warris S."/>
            <person name="Van De Geest H."/>
            <person name="Schijlen E."/>
            <person name="Hofte M."/>
            <person name="De Saeger S."/>
            <person name="Haesaert G."/>
            <person name="Waalwijk C."/>
            <person name="Van Der Lee T."/>
        </authorList>
    </citation>
    <scope>NUCLEOTIDE SEQUENCE [LARGE SCALE GENOMIC DNA]</scope>
    <source>
        <strain evidence="2 3">2516</strain>
    </source>
</reference>
<dbReference type="AlphaFoldDB" id="A0A1B8AQL9"/>
<dbReference type="PANTHER" id="PTHR24148">
    <property type="entry name" value="ANKYRIN REPEAT DOMAIN-CONTAINING PROTEIN 39 HOMOLOG-RELATED"/>
    <property type="match status" value="1"/>
</dbReference>
<dbReference type="Proteomes" id="UP000091967">
    <property type="component" value="Unassembled WGS sequence"/>
</dbReference>
<comment type="caution">
    <text evidence="2">The sequence shown here is derived from an EMBL/GenBank/DDBJ whole genome shotgun (WGS) entry which is preliminary data.</text>
</comment>
<dbReference type="STRING" id="36050.A0A1B8AQL9"/>
<keyword evidence="3" id="KW-1185">Reference proteome</keyword>